<organism evidence="1 2">
    <name type="scientific">Plakobranchus ocellatus</name>
    <dbReference type="NCBI Taxonomy" id="259542"/>
    <lineage>
        <taxon>Eukaryota</taxon>
        <taxon>Metazoa</taxon>
        <taxon>Spiralia</taxon>
        <taxon>Lophotrochozoa</taxon>
        <taxon>Mollusca</taxon>
        <taxon>Gastropoda</taxon>
        <taxon>Heterobranchia</taxon>
        <taxon>Euthyneura</taxon>
        <taxon>Panpulmonata</taxon>
        <taxon>Sacoglossa</taxon>
        <taxon>Placobranchoidea</taxon>
        <taxon>Plakobranchidae</taxon>
        <taxon>Plakobranchus</taxon>
    </lineage>
</organism>
<keyword evidence="2" id="KW-1185">Reference proteome</keyword>
<name>A0AAV4CGJ1_9GAST</name>
<dbReference type="EMBL" id="BLXT01006256">
    <property type="protein sequence ID" value="GFO30717.1"/>
    <property type="molecule type" value="Genomic_DNA"/>
</dbReference>
<evidence type="ECO:0000313" key="1">
    <source>
        <dbReference type="EMBL" id="GFO30717.1"/>
    </source>
</evidence>
<reference evidence="1 2" key="1">
    <citation type="journal article" date="2021" name="Elife">
        <title>Chloroplast acquisition without the gene transfer in kleptoplastic sea slugs, Plakobranchus ocellatus.</title>
        <authorList>
            <person name="Maeda T."/>
            <person name="Takahashi S."/>
            <person name="Yoshida T."/>
            <person name="Shimamura S."/>
            <person name="Takaki Y."/>
            <person name="Nagai Y."/>
            <person name="Toyoda A."/>
            <person name="Suzuki Y."/>
            <person name="Arimoto A."/>
            <person name="Ishii H."/>
            <person name="Satoh N."/>
            <person name="Nishiyama T."/>
            <person name="Hasebe M."/>
            <person name="Maruyama T."/>
            <person name="Minagawa J."/>
            <person name="Obokata J."/>
            <person name="Shigenobu S."/>
        </authorList>
    </citation>
    <scope>NUCLEOTIDE SEQUENCE [LARGE SCALE GENOMIC DNA]</scope>
</reference>
<proteinExistence type="predicted"/>
<gene>
    <name evidence="1" type="ORF">PoB_005722200</name>
</gene>
<sequence length="149" mass="16811">MDWSGRVRHCEICVLIRIHNTKLLSERRQWSTKGCPSSLGSGKFCASLSPSVKPWLGRGRSERPQRFRLINFKCESGCYGGPDECGCEILPDLGGLGSKETVGNLRLDDKLTRCLRSSDVNWMSWQALSPPFCFGTTGRALEKWWDKDL</sequence>
<dbReference type="AlphaFoldDB" id="A0AAV4CGJ1"/>
<protein>
    <submittedName>
        <fullName evidence="1">Uncharacterized protein</fullName>
    </submittedName>
</protein>
<accession>A0AAV4CGJ1</accession>
<comment type="caution">
    <text evidence="1">The sequence shown here is derived from an EMBL/GenBank/DDBJ whole genome shotgun (WGS) entry which is preliminary data.</text>
</comment>
<dbReference type="Proteomes" id="UP000735302">
    <property type="component" value="Unassembled WGS sequence"/>
</dbReference>
<evidence type="ECO:0000313" key="2">
    <source>
        <dbReference type="Proteomes" id="UP000735302"/>
    </source>
</evidence>